<evidence type="ECO:0000256" key="1">
    <source>
        <dbReference type="ARBA" id="ARBA00004123"/>
    </source>
</evidence>
<evidence type="ECO:0000256" key="7">
    <source>
        <dbReference type="ARBA" id="ARBA00023242"/>
    </source>
</evidence>
<keyword evidence="3" id="KW-0862">Zinc</keyword>
<evidence type="ECO:0000259" key="9">
    <source>
        <dbReference type="SMART" id="SM00906"/>
    </source>
</evidence>
<feature type="region of interest" description="Disordered" evidence="8">
    <location>
        <begin position="1"/>
        <end position="64"/>
    </location>
</feature>
<organism evidence="10 11">
    <name type="scientific">Tremella mesenterica</name>
    <name type="common">Jelly fungus</name>
    <dbReference type="NCBI Taxonomy" id="5217"/>
    <lineage>
        <taxon>Eukaryota</taxon>
        <taxon>Fungi</taxon>
        <taxon>Dikarya</taxon>
        <taxon>Basidiomycota</taxon>
        <taxon>Agaricomycotina</taxon>
        <taxon>Tremellomycetes</taxon>
        <taxon>Tremellales</taxon>
        <taxon>Tremellaceae</taxon>
        <taxon>Tremella</taxon>
    </lineage>
</organism>
<accession>A0A4Q1BLN0</accession>
<dbReference type="SMART" id="SM00906">
    <property type="entry name" value="Fungal_trans"/>
    <property type="match status" value="1"/>
</dbReference>
<feature type="domain" description="Xylanolytic transcriptional activator regulatory" evidence="9">
    <location>
        <begin position="223"/>
        <end position="299"/>
    </location>
</feature>
<evidence type="ECO:0000256" key="2">
    <source>
        <dbReference type="ARBA" id="ARBA00022723"/>
    </source>
</evidence>
<dbReference type="Proteomes" id="UP000289152">
    <property type="component" value="Unassembled WGS sequence"/>
</dbReference>
<dbReference type="VEuPathDB" id="FungiDB:TREMEDRAFT_40321"/>
<keyword evidence="6" id="KW-0804">Transcription</keyword>
<protein>
    <recommendedName>
        <fullName evidence="9">Xylanolytic transcriptional activator regulatory domain-containing protein</fullName>
    </recommendedName>
</protein>
<dbReference type="InParanoid" id="A0A4Q1BLN0"/>
<keyword evidence="11" id="KW-1185">Reference proteome</keyword>
<dbReference type="PANTHER" id="PTHR47782">
    <property type="entry name" value="ZN(II)2CYS6 TRANSCRIPTION FACTOR (EUROFUNG)-RELATED"/>
    <property type="match status" value="1"/>
</dbReference>
<keyword evidence="2" id="KW-0479">Metal-binding</keyword>
<evidence type="ECO:0000313" key="10">
    <source>
        <dbReference type="EMBL" id="RXK38684.1"/>
    </source>
</evidence>
<feature type="compositionally biased region" description="Polar residues" evidence="8">
    <location>
        <begin position="1"/>
        <end position="34"/>
    </location>
</feature>
<dbReference type="OrthoDB" id="3364175at2759"/>
<dbReference type="GO" id="GO:0045944">
    <property type="term" value="P:positive regulation of transcription by RNA polymerase II"/>
    <property type="evidence" value="ECO:0007669"/>
    <property type="project" value="TreeGrafter"/>
</dbReference>
<dbReference type="PANTHER" id="PTHR47782:SF1">
    <property type="entry name" value="PYRIMIDINE PATHWAY REGULATORY PROTEIN 1"/>
    <property type="match status" value="1"/>
</dbReference>
<evidence type="ECO:0000313" key="11">
    <source>
        <dbReference type="Proteomes" id="UP000289152"/>
    </source>
</evidence>
<keyword evidence="7" id="KW-0539">Nucleus</keyword>
<dbReference type="EMBL" id="SDIL01000043">
    <property type="protein sequence ID" value="RXK38684.1"/>
    <property type="molecule type" value="Genomic_DNA"/>
</dbReference>
<dbReference type="GO" id="GO:0008270">
    <property type="term" value="F:zinc ion binding"/>
    <property type="evidence" value="ECO:0007669"/>
    <property type="project" value="InterPro"/>
</dbReference>
<comment type="caution">
    <text evidence="10">The sequence shown here is derived from an EMBL/GenBank/DDBJ whole genome shotgun (WGS) entry which is preliminary data.</text>
</comment>
<dbReference type="GO" id="GO:0000981">
    <property type="term" value="F:DNA-binding transcription factor activity, RNA polymerase II-specific"/>
    <property type="evidence" value="ECO:0007669"/>
    <property type="project" value="TreeGrafter"/>
</dbReference>
<dbReference type="AlphaFoldDB" id="A0A4Q1BLN0"/>
<feature type="region of interest" description="Disordered" evidence="8">
    <location>
        <begin position="506"/>
        <end position="548"/>
    </location>
</feature>
<dbReference type="GO" id="GO:0006351">
    <property type="term" value="P:DNA-templated transcription"/>
    <property type="evidence" value="ECO:0007669"/>
    <property type="project" value="InterPro"/>
</dbReference>
<dbReference type="GO" id="GO:0005634">
    <property type="term" value="C:nucleus"/>
    <property type="evidence" value="ECO:0007669"/>
    <property type="project" value="UniProtKB-SubCell"/>
</dbReference>
<reference evidence="10 11" key="1">
    <citation type="submission" date="2016-06" db="EMBL/GenBank/DDBJ databases">
        <title>Evolution of pathogenesis and genome organization in the Tremellales.</title>
        <authorList>
            <person name="Cuomo C."/>
            <person name="Litvintseva A."/>
            <person name="Heitman J."/>
            <person name="Chen Y."/>
            <person name="Sun S."/>
            <person name="Springer D."/>
            <person name="Dromer F."/>
            <person name="Young S."/>
            <person name="Zeng Q."/>
            <person name="Chapman S."/>
            <person name="Gujja S."/>
            <person name="Saif S."/>
            <person name="Birren B."/>
        </authorList>
    </citation>
    <scope>NUCLEOTIDE SEQUENCE [LARGE SCALE GENOMIC DNA]</scope>
    <source>
        <strain evidence="10 11">ATCC 28783</strain>
    </source>
</reference>
<evidence type="ECO:0000256" key="4">
    <source>
        <dbReference type="ARBA" id="ARBA00023015"/>
    </source>
</evidence>
<name>A0A4Q1BLN0_TREME</name>
<evidence type="ECO:0000256" key="6">
    <source>
        <dbReference type="ARBA" id="ARBA00023163"/>
    </source>
</evidence>
<sequence>MTSQGHARLTSSSPFSQFAQIASTSYERTNTSPSPFRPLEPPATTSTISPPGSGQLRPPPAQYLPSNAQLLDTFPTGHELTNIISEPHHVSEGEDIPRNAVNREVLPSRDEINGLLRHFEFYTLAAFPIFYLPTLERQVQEVCFGGNDCGPVDICMVFLVLAVAATSIPRSSPLIHLKPQADVFHKMVLPHMDVALRAPDVRRLQVKLIHLQYVLYNPSAGNVWELAGGAIRIAVDLALHRESQHRRRNERSPVEQDLRRRLFWTAYCIDRNLTIALGRPLSLPDAWINTIFPMTCHDTAFDHNSGTEAPLAPSKLSAIHHFQVRILQSEIYHRLYTPNSPRPPHEWFDEMSKRITTWRETAPCETGFCSTQWLNLNYHMSTIILNRPSPANPDPDEEGLKRALKAASGVMRTYKEMYRAGRINFNWLSMYQLFMAGVTYLNSIWQAHRKGYSIVPSYVDALLDVQVCTAVMEPLAAITPGTTGLRDAFEHVSESIIRRITSRATWASRPPSPIPHLPTLDSSLNSSSMSQPAQTFEEAAEMDTGDSNPLDQFFFDPLEFMFDPLGDLTTGDWHQAFQTVGPEPFGGGLPSIDP</sequence>
<dbReference type="InterPro" id="IPR007219">
    <property type="entry name" value="XnlR_reg_dom"/>
</dbReference>
<keyword evidence="4" id="KW-0805">Transcription regulation</keyword>
<dbReference type="InterPro" id="IPR052202">
    <property type="entry name" value="Yeast_MetPath_Reg"/>
</dbReference>
<evidence type="ECO:0000256" key="3">
    <source>
        <dbReference type="ARBA" id="ARBA00022833"/>
    </source>
</evidence>
<dbReference type="CDD" id="cd12148">
    <property type="entry name" value="fungal_TF_MHR"/>
    <property type="match status" value="1"/>
</dbReference>
<proteinExistence type="predicted"/>
<evidence type="ECO:0000256" key="8">
    <source>
        <dbReference type="SAM" id="MobiDB-lite"/>
    </source>
</evidence>
<dbReference type="STRING" id="5217.A0A4Q1BLN0"/>
<feature type="compositionally biased region" description="Polar residues" evidence="8">
    <location>
        <begin position="43"/>
        <end position="52"/>
    </location>
</feature>
<dbReference type="Pfam" id="PF04082">
    <property type="entry name" value="Fungal_trans"/>
    <property type="match status" value="1"/>
</dbReference>
<evidence type="ECO:0000256" key="5">
    <source>
        <dbReference type="ARBA" id="ARBA00023125"/>
    </source>
</evidence>
<keyword evidence="5" id="KW-0238">DNA-binding</keyword>
<dbReference type="GO" id="GO:0043565">
    <property type="term" value="F:sequence-specific DNA binding"/>
    <property type="evidence" value="ECO:0007669"/>
    <property type="project" value="TreeGrafter"/>
</dbReference>
<comment type="subcellular location">
    <subcellularLocation>
        <location evidence="1">Nucleus</location>
    </subcellularLocation>
</comment>
<gene>
    <name evidence="10" type="ORF">M231_03994</name>
</gene>